<gene>
    <name evidence="4" type="ORF">HZZ13_00275</name>
</gene>
<feature type="chain" id="PRO_5046345228" evidence="3">
    <location>
        <begin position="34"/>
        <end position="361"/>
    </location>
</feature>
<sequence>MFTISRRGILKSAASAMALGSGISAVGVGGALAAETINGVTWGGDWGEATNAVTAKQSLVNVNWQLYSGPASVFLTKIKAMGARPNVDLIAAFDATYPIVAQEGLGEPVTPEKVPNIVDIPQTLLVKDGAGNVINVPTSIGTFCWFYREDLVPFQITKLDDLLDPRLKGKICFPIPTAGGNTQMLSIALYKGGDEKNLDPAWDFVKKLASSGNIGRVFNSDVELTNSIVSGETAIGWAPTTDIVKFSSKFKIRFLMKMDPSTTGFRAFVFSSGWCVVKGGKTDAALKLANYFISPEGNTLFCNVSHGLPANPKASVSDEKKPFMWSSEEMDKYAYLPDWTYLGKQKDASMKRWEQEIQPLL</sequence>
<keyword evidence="2" id="KW-0574">Periplasm</keyword>
<name>A0ABS0PGE1_9BRAD</name>
<dbReference type="SUPFAM" id="SSF53850">
    <property type="entry name" value="Periplasmic binding protein-like II"/>
    <property type="match status" value="1"/>
</dbReference>
<proteinExistence type="predicted"/>
<evidence type="ECO:0000256" key="2">
    <source>
        <dbReference type="ARBA" id="ARBA00022764"/>
    </source>
</evidence>
<dbReference type="Gene3D" id="3.40.190.10">
    <property type="entry name" value="Periplasmic binding protein-like II"/>
    <property type="match status" value="2"/>
</dbReference>
<keyword evidence="5" id="KW-1185">Reference proteome</keyword>
<comment type="caution">
    <text evidence="4">The sequence shown here is derived from an EMBL/GenBank/DDBJ whole genome shotgun (WGS) entry which is preliminary data.</text>
</comment>
<protein>
    <submittedName>
        <fullName evidence="4">Extracellular solute-binding protein</fullName>
    </submittedName>
</protein>
<dbReference type="EMBL" id="JACCHP010000001">
    <property type="protein sequence ID" value="MBH5396268.1"/>
    <property type="molecule type" value="Genomic_DNA"/>
</dbReference>
<dbReference type="RefSeq" id="WP_197957720.1">
    <property type="nucleotide sequence ID" value="NZ_JACCHP010000001.1"/>
</dbReference>
<evidence type="ECO:0000256" key="1">
    <source>
        <dbReference type="ARBA" id="ARBA00022729"/>
    </source>
</evidence>
<evidence type="ECO:0000313" key="4">
    <source>
        <dbReference type="EMBL" id="MBH5396268.1"/>
    </source>
</evidence>
<evidence type="ECO:0000313" key="5">
    <source>
        <dbReference type="Proteomes" id="UP000807370"/>
    </source>
</evidence>
<accession>A0ABS0PGE1</accession>
<dbReference type="PANTHER" id="PTHR30006">
    <property type="entry name" value="THIAMINE-BINDING PERIPLASMIC PROTEIN-RELATED"/>
    <property type="match status" value="1"/>
</dbReference>
<dbReference type="PROSITE" id="PS51318">
    <property type="entry name" value="TAT"/>
    <property type="match status" value="1"/>
</dbReference>
<dbReference type="InterPro" id="IPR006059">
    <property type="entry name" value="SBP"/>
</dbReference>
<dbReference type="InterPro" id="IPR006311">
    <property type="entry name" value="TAT_signal"/>
</dbReference>
<keyword evidence="1 3" id="KW-0732">Signal</keyword>
<dbReference type="Proteomes" id="UP000807370">
    <property type="component" value="Unassembled WGS sequence"/>
</dbReference>
<reference evidence="4 5" key="1">
    <citation type="submission" date="2020-07" db="EMBL/GenBank/DDBJ databases">
        <title>Bradyrhizobium diversity isolated from nodules of indigenous legumes of Western Australia.</title>
        <authorList>
            <person name="Klepa M.S."/>
        </authorList>
    </citation>
    <scope>NUCLEOTIDE SEQUENCE [LARGE SCALE GENOMIC DNA]</scope>
    <source>
        <strain evidence="4 5">CNPSo 4010</strain>
    </source>
</reference>
<dbReference type="Pfam" id="PF13416">
    <property type="entry name" value="SBP_bac_8"/>
    <property type="match status" value="1"/>
</dbReference>
<evidence type="ECO:0000256" key="3">
    <source>
        <dbReference type="SAM" id="SignalP"/>
    </source>
</evidence>
<feature type="signal peptide" evidence="3">
    <location>
        <begin position="1"/>
        <end position="33"/>
    </location>
</feature>
<organism evidence="4 5">
    <name type="scientific">Bradyrhizobium agreste</name>
    <dbReference type="NCBI Taxonomy" id="2751811"/>
    <lineage>
        <taxon>Bacteria</taxon>
        <taxon>Pseudomonadati</taxon>
        <taxon>Pseudomonadota</taxon>
        <taxon>Alphaproteobacteria</taxon>
        <taxon>Hyphomicrobiales</taxon>
        <taxon>Nitrobacteraceae</taxon>
        <taxon>Bradyrhizobium</taxon>
    </lineage>
</organism>